<dbReference type="FunFam" id="1.10.3210.10:FF:000011">
    <property type="entry name" value="HD domain-containing protein 2"/>
    <property type="match status" value="1"/>
</dbReference>
<keyword evidence="11" id="KW-0460">Magnesium</keyword>
<dbReference type="SMART" id="SM00471">
    <property type="entry name" value="HDc"/>
    <property type="match status" value="1"/>
</dbReference>
<evidence type="ECO:0000256" key="10">
    <source>
        <dbReference type="ARBA" id="ARBA00022801"/>
    </source>
</evidence>
<evidence type="ECO:0000256" key="6">
    <source>
        <dbReference type="ARBA" id="ARBA00009999"/>
    </source>
</evidence>
<evidence type="ECO:0000313" key="14">
    <source>
        <dbReference type="EMBL" id="CDK24306.1"/>
    </source>
</evidence>
<dbReference type="PANTHER" id="PTHR11845:SF13">
    <property type="entry name" value="5'-DEOXYNUCLEOTIDASE HDDC2"/>
    <property type="match status" value="1"/>
</dbReference>
<reference evidence="14" key="1">
    <citation type="submission" date="2013-12" db="EMBL/GenBank/DDBJ databases">
        <authorList>
            <person name="Genoscope - CEA"/>
        </authorList>
    </citation>
    <scope>NUCLEOTIDE SEQUENCE</scope>
    <source>
        <strain evidence="14">CBS 1993</strain>
    </source>
</reference>
<dbReference type="STRING" id="1382522.W6MFF3"/>
<evidence type="ECO:0000256" key="11">
    <source>
        <dbReference type="ARBA" id="ARBA00022842"/>
    </source>
</evidence>
<dbReference type="Proteomes" id="UP000019384">
    <property type="component" value="Unassembled WGS sequence"/>
</dbReference>
<comment type="similarity">
    <text evidence="6">Belongs to the HDDC2 family.</text>
</comment>
<comment type="catalytic activity">
    <reaction evidence="1">
        <text>a 2'-deoxyribonucleoside 5'-phosphate + H2O = a 2'-deoxyribonucleoside + phosphate</text>
        <dbReference type="Rhea" id="RHEA:36167"/>
        <dbReference type="ChEBI" id="CHEBI:15377"/>
        <dbReference type="ChEBI" id="CHEBI:18274"/>
        <dbReference type="ChEBI" id="CHEBI:43474"/>
        <dbReference type="ChEBI" id="CHEBI:65317"/>
        <dbReference type="EC" id="3.1.3.89"/>
    </reaction>
</comment>
<dbReference type="RefSeq" id="XP_022456323.1">
    <property type="nucleotide sequence ID" value="XM_022604789.1"/>
</dbReference>
<organism evidence="14 15">
    <name type="scientific">Kuraishia capsulata CBS 1993</name>
    <dbReference type="NCBI Taxonomy" id="1382522"/>
    <lineage>
        <taxon>Eukaryota</taxon>
        <taxon>Fungi</taxon>
        <taxon>Dikarya</taxon>
        <taxon>Ascomycota</taxon>
        <taxon>Saccharomycotina</taxon>
        <taxon>Pichiomycetes</taxon>
        <taxon>Pichiales</taxon>
        <taxon>Pichiaceae</taxon>
        <taxon>Kuraishia</taxon>
    </lineage>
</organism>
<evidence type="ECO:0000313" key="15">
    <source>
        <dbReference type="Proteomes" id="UP000019384"/>
    </source>
</evidence>
<proteinExistence type="inferred from homology"/>
<comment type="subunit">
    <text evidence="7">Homodimer.</text>
</comment>
<evidence type="ECO:0000256" key="4">
    <source>
        <dbReference type="ARBA" id="ARBA00001946"/>
    </source>
</evidence>
<comment type="cofactor">
    <cofactor evidence="3">
        <name>Co(2+)</name>
        <dbReference type="ChEBI" id="CHEBI:48828"/>
    </cofactor>
</comment>
<dbReference type="GO" id="GO:0002953">
    <property type="term" value="F:5'-deoxynucleotidase activity"/>
    <property type="evidence" value="ECO:0007669"/>
    <property type="project" value="UniProtKB-EC"/>
</dbReference>
<evidence type="ECO:0000256" key="12">
    <source>
        <dbReference type="ARBA" id="ARBA00023285"/>
    </source>
</evidence>
<comment type="cofactor">
    <cofactor evidence="4">
        <name>Mg(2+)</name>
        <dbReference type="ChEBI" id="CHEBI:18420"/>
    </cofactor>
</comment>
<dbReference type="InterPro" id="IPR039356">
    <property type="entry name" value="YfbR/HDDC2"/>
</dbReference>
<evidence type="ECO:0000256" key="3">
    <source>
        <dbReference type="ARBA" id="ARBA00001941"/>
    </source>
</evidence>
<dbReference type="GO" id="GO:0046872">
    <property type="term" value="F:metal ion binding"/>
    <property type="evidence" value="ECO:0007669"/>
    <property type="project" value="UniProtKB-KW"/>
</dbReference>
<name>W6MFF3_9ASCO</name>
<dbReference type="HOGENOM" id="CLU_039453_2_0_1"/>
<gene>
    <name evidence="14" type="ORF">KUCA_T00000266001</name>
</gene>
<sequence>MTQKEWEPADNIPQDIQILLDKANTPFQYINIFYQLLGLLKSQPRTGWVMKNISEPESIADHMYRMALISMTLKTKVDTAKCAKIALVHDISESVVGDIVPHDTKIDKVEKNKREYKTILYLSSIIEKYNPEFAKEIVELWLDYEEQRNNEAKMVKDIDKFELLVQTFEYEKLTSKRYDEFFDSRALIKSAEVSGMADDLIEERNKFWESKGLQ</sequence>
<dbReference type="InterPro" id="IPR003607">
    <property type="entry name" value="HD/PDEase_dom"/>
</dbReference>
<keyword evidence="15" id="KW-1185">Reference proteome</keyword>
<evidence type="ECO:0000256" key="2">
    <source>
        <dbReference type="ARBA" id="ARBA00001936"/>
    </source>
</evidence>
<dbReference type="EC" id="3.1.3.89" evidence="8"/>
<evidence type="ECO:0000259" key="13">
    <source>
        <dbReference type="PROSITE" id="PS51831"/>
    </source>
</evidence>
<dbReference type="GO" id="GO:0009159">
    <property type="term" value="P:deoxyribonucleoside monophosphate catabolic process"/>
    <property type="evidence" value="ECO:0007669"/>
    <property type="project" value="UniProtKB-ARBA"/>
</dbReference>
<dbReference type="OrthoDB" id="10254258at2759"/>
<protein>
    <recommendedName>
        <fullName evidence="8">5'-deoxynucleotidase</fullName>
        <ecNumber evidence="8">3.1.3.89</ecNumber>
    </recommendedName>
</protein>
<keyword evidence="12" id="KW-0170">Cobalt</keyword>
<dbReference type="EMBL" id="HG793125">
    <property type="protein sequence ID" value="CDK24306.1"/>
    <property type="molecule type" value="Genomic_DNA"/>
</dbReference>
<evidence type="ECO:0000256" key="1">
    <source>
        <dbReference type="ARBA" id="ARBA00001638"/>
    </source>
</evidence>
<dbReference type="PROSITE" id="PS51831">
    <property type="entry name" value="HD"/>
    <property type="match status" value="1"/>
</dbReference>
<evidence type="ECO:0000256" key="5">
    <source>
        <dbReference type="ARBA" id="ARBA00004074"/>
    </source>
</evidence>
<comment type="cofactor">
    <cofactor evidence="2">
        <name>Mn(2+)</name>
        <dbReference type="ChEBI" id="CHEBI:29035"/>
    </cofactor>
</comment>
<dbReference type="GO" id="GO:0005737">
    <property type="term" value="C:cytoplasm"/>
    <property type="evidence" value="ECO:0007669"/>
    <property type="project" value="TreeGrafter"/>
</dbReference>
<keyword evidence="9" id="KW-0479">Metal-binding</keyword>
<comment type="function">
    <text evidence="5">Catalyzes the dephosphorylation of the nucleoside 5'-monophosphates deoxyadenosine monophosphate (dAMP), deoxycytidine monophosphate (dCMP), deoxyguanosine monophosphate (dGMP) and deoxythymidine monophosphate (dTMP).</text>
</comment>
<evidence type="ECO:0000256" key="8">
    <source>
        <dbReference type="ARBA" id="ARBA00012964"/>
    </source>
</evidence>
<feature type="domain" description="HD" evidence="13">
    <location>
        <begin position="59"/>
        <end position="164"/>
    </location>
</feature>
<dbReference type="GeneID" id="34517711"/>
<evidence type="ECO:0000256" key="9">
    <source>
        <dbReference type="ARBA" id="ARBA00022723"/>
    </source>
</evidence>
<reference evidence="14" key="2">
    <citation type="submission" date="2014-02" db="EMBL/GenBank/DDBJ databases">
        <title>Complete DNA sequence of /Kuraishia capsulata/ illustrates novel genomic features among budding yeasts (/Saccharomycotina/).</title>
        <authorList>
            <person name="Morales L."/>
            <person name="Noel B."/>
            <person name="Porcel B."/>
            <person name="Marcet-Houben M."/>
            <person name="Hullo M-F."/>
            <person name="Sacerdot C."/>
            <person name="Tekaia F."/>
            <person name="Leh-Louis V."/>
            <person name="Despons L."/>
            <person name="Khanna V."/>
            <person name="Aury J-M."/>
            <person name="Barbe V."/>
            <person name="Couloux A."/>
            <person name="Labadie K."/>
            <person name="Pelletier E."/>
            <person name="Souciet J-L."/>
            <person name="Boekhout T."/>
            <person name="Gabaldon T."/>
            <person name="Wincker P."/>
            <person name="Dujon B."/>
        </authorList>
    </citation>
    <scope>NUCLEOTIDE SEQUENCE</scope>
    <source>
        <strain evidence="14">CBS 1993</strain>
    </source>
</reference>
<dbReference type="SUPFAM" id="SSF109604">
    <property type="entry name" value="HD-domain/PDEase-like"/>
    <property type="match status" value="1"/>
</dbReference>
<accession>W6MFF3</accession>
<dbReference type="Pfam" id="PF13023">
    <property type="entry name" value="HD_3"/>
    <property type="match status" value="1"/>
</dbReference>
<dbReference type="InterPro" id="IPR006674">
    <property type="entry name" value="HD_domain"/>
</dbReference>
<dbReference type="Gene3D" id="1.10.3210.10">
    <property type="entry name" value="Hypothetical protein af1432"/>
    <property type="match status" value="1"/>
</dbReference>
<dbReference type="AlphaFoldDB" id="W6MFF3"/>
<keyword evidence="10" id="KW-0378">Hydrolase</keyword>
<dbReference type="PANTHER" id="PTHR11845">
    <property type="entry name" value="5'-DEOXYNUCLEOTIDASE HDDC2"/>
    <property type="match status" value="1"/>
</dbReference>
<evidence type="ECO:0000256" key="7">
    <source>
        <dbReference type="ARBA" id="ARBA00011738"/>
    </source>
</evidence>